<proteinExistence type="predicted"/>
<sequence>MDTPFNERGVSVTRNAISAAGQVFTLRDVRDVRVITVGKNRVVPMVISLCGVAVAIAGGWFGTAAALVCGAMLVVVGGLAWTTQDVTHRLIVATAAGDREAVSSTDADFVARVERAVKDALAAAKAQQQQQQQ</sequence>
<feature type="transmembrane region" description="Helical" evidence="1">
    <location>
        <begin position="64"/>
        <end position="81"/>
    </location>
</feature>
<dbReference type="Pfam" id="PF19744">
    <property type="entry name" value="DUF6232"/>
    <property type="match status" value="1"/>
</dbReference>
<name>A0ABZ0WPT4_9BURK</name>
<evidence type="ECO:0000313" key="3">
    <source>
        <dbReference type="Proteomes" id="UP001325479"/>
    </source>
</evidence>
<dbReference type="Proteomes" id="UP001325479">
    <property type="component" value="Chromosome"/>
</dbReference>
<feature type="transmembrane region" description="Helical" evidence="1">
    <location>
        <begin position="42"/>
        <end position="58"/>
    </location>
</feature>
<protein>
    <submittedName>
        <fullName evidence="2">DUF6232 family protein</fullName>
    </submittedName>
</protein>
<accession>A0ABZ0WPT4</accession>
<dbReference type="InterPro" id="IPR045629">
    <property type="entry name" value="DUF6232"/>
</dbReference>
<evidence type="ECO:0000256" key="1">
    <source>
        <dbReference type="SAM" id="Phobius"/>
    </source>
</evidence>
<gene>
    <name evidence="2" type="ORF">U0042_06490</name>
</gene>
<dbReference type="EMBL" id="CP139965">
    <property type="protein sequence ID" value="WQD79346.1"/>
    <property type="molecule type" value="Genomic_DNA"/>
</dbReference>
<evidence type="ECO:0000313" key="2">
    <source>
        <dbReference type="EMBL" id="WQD79346.1"/>
    </source>
</evidence>
<dbReference type="RefSeq" id="WP_114811803.1">
    <property type="nucleotide sequence ID" value="NZ_CP139965.1"/>
</dbReference>
<keyword evidence="1" id="KW-1133">Transmembrane helix</keyword>
<organism evidence="2 3">
    <name type="scientific">Paraburkholderia kururiensis</name>
    <dbReference type="NCBI Taxonomy" id="984307"/>
    <lineage>
        <taxon>Bacteria</taxon>
        <taxon>Pseudomonadati</taxon>
        <taxon>Pseudomonadota</taxon>
        <taxon>Betaproteobacteria</taxon>
        <taxon>Burkholderiales</taxon>
        <taxon>Burkholderiaceae</taxon>
        <taxon>Paraburkholderia</taxon>
    </lineage>
</organism>
<keyword evidence="3" id="KW-1185">Reference proteome</keyword>
<reference evidence="2 3" key="1">
    <citation type="submission" date="2023-12" db="EMBL/GenBank/DDBJ databases">
        <title>Genome sequencing and assembly of bacterial species from a model synthetic community.</title>
        <authorList>
            <person name="Hogle S.L."/>
        </authorList>
    </citation>
    <scope>NUCLEOTIDE SEQUENCE [LARGE SCALE GENOMIC DNA]</scope>
    <source>
        <strain evidence="2 3">HAMBI 2494</strain>
    </source>
</reference>
<keyword evidence="1" id="KW-0812">Transmembrane</keyword>
<keyword evidence="1" id="KW-0472">Membrane</keyword>